<dbReference type="GO" id="GO:0006508">
    <property type="term" value="P:proteolysis"/>
    <property type="evidence" value="ECO:0007669"/>
    <property type="project" value="UniProtKB-KW"/>
</dbReference>
<evidence type="ECO:0000256" key="7">
    <source>
        <dbReference type="ARBA" id="ARBA00018638"/>
    </source>
</evidence>
<dbReference type="Pfam" id="PF00912">
    <property type="entry name" value="Transgly"/>
    <property type="match status" value="1"/>
</dbReference>
<keyword evidence="18 28" id="KW-1133">Transmembrane helix</keyword>
<feature type="compositionally biased region" description="Basic and acidic residues" evidence="27">
    <location>
        <begin position="750"/>
        <end position="760"/>
    </location>
</feature>
<dbReference type="GO" id="GO:0071555">
    <property type="term" value="P:cell wall organization"/>
    <property type="evidence" value="ECO:0007669"/>
    <property type="project" value="UniProtKB-KW"/>
</dbReference>
<evidence type="ECO:0000256" key="12">
    <source>
        <dbReference type="ARBA" id="ARBA00022679"/>
    </source>
</evidence>
<comment type="similarity">
    <text evidence="4">In the C-terminal section; belongs to the transpeptidase family.</text>
</comment>
<dbReference type="EMBL" id="LOCK01000016">
    <property type="protein sequence ID" value="KTE92358.1"/>
    <property type="molecule type" value="Genomic_DNA"/>
</dbReference>
<protein>
    <recommendedName>
        <fullName evidence="7">Penicillin-binding protein 1A</fullName>
        <ecNumber evidence="24">2.4.99.28</ecNumber>
        <ecNumber evidence="6">3.4.16.4</ecNumber>
    </recommendedName>
</protein>
<name>A0A098AVX5_DESHA</name>
<evidence type="ECO:0000256" key="16">
    <source>
        <dbReference type="ARBA" id="ARBA00022968"/>
    </source>
</evidence>
<dbReference type="Gene3D" id="1.10.3810.10">
    <property type="entry name" value="Biosynthetic peptidoglycan transglycosylase-like"/>
    <property type="match status" value="1"/>
</dbReference>
<evidence type="ECO:0000256" key="27">
    <source>
        <dbReference type="SAM" id="MobiDB-lite"/>
    </source>
</evidence>
<proteinExistence type="inferred from homology"/>
<evidence type="ECO:0000256" key="11">
    <source>
        <dbReference type="ARBA" id="ARBA00022676"/>
    </source>
</evidence>
<evidence type="ECO:0000256" key="8">
    <source>
        <dbReference type="ARBA" id="ARBA00022475"/>
    </source>
</evidence>
<dbReference type="FunFam" id="1.10.3810.10:FF:000001">
    <property type="entry name" value="Penicillin-binding protein 1A"/>
    <property type="match status" value="1"/>
</dbReference>
<evidence type="ECO:0000313" key="32">
    <source>
        <dbReference type="EMBL" id="KTE92358.1"/>
    </source>
</evidence>
<evidence type="ECO:0000256" key="22">
    <source>
        <dbReference type="ARBA" id="ARBA00023316"/>
    </source>
</evidence>
<keyword evidence="21" id="KW-0511">Multifunctional enzyme</keyword>
<feature type="region of interest" description="Disordered" evidence="27">
    <location>
        <begin position="738"/>
        <end position="779"/>
    </location>
</feature>
<comment type="function">
    <text evidence="1">Cell wall formation. Synthesis of cross-linked peptidoglycan from the lipid intermediates. The enzyme has a penicillin-insensitive transglycosylase N-terminal domain (formation of linear glycan strands) and a penicillin-sensitive transpeptidase C-terminal domain (cross-linking of the peptide subunits).</text>
</comment>
<feature type="domain" description="Glycosyl transferase family 51" evidence="30">
    <location>
        <begin position="73"/>
        <end position="250"/>
    </location>
</feature>
<dbReference type="GO" id="GO:0030288">
    <property type="term" value="C:outer membrane-bounded periplasmic space"/>
    <property type="evidence" value="ECO:0007669"/>
    <property type="project" value="TreeGrafter"/>
</dbReference>
<organism evidence="31">
    <name type="scientific">Desulfitobacterium hafniense</name>
    <name type="common">Desulfitobacterium frappieri</name>
    <dbReference type="NCBI Taxonomy" id="49338"/>
    <lineage>
        <taxon>Bacteria</taxon>
        <taxon>Bacillati</taxon>
        <taxon>Bacillota</taxon>
        <taxon>Clostridia</taxon>
        <taxon>Eubacteriales</taxon>
        <taxon>Desulfitobacteriaceae</taxon>
        <taxon>Desulfitobacterium</taxon>
    </lineage>
</organism>
<dbReference type="UniPathway" id="UPA00219"/>
<dbReference type="RefSeq" id="WP_005808242.1">
    <property type="nucleotide sequence ID" value="NZ_CABKQQ010000006.1"/>
</dbReference>
<dbReference type="Proteomes" id="UP000054623">
    <property type="component" value="Unassembled WGS sequence"/>
</dbReference>
<dbReference type="GO" id="GO:0046677">
    <property type="term" value="P:response to antibiotic"/>
    <property type="evidence" value="ECO:0007669"/>
    <property type="project" value="UniProtKB-KW"/>
</dbReference>
<evidence type="ECO:0000313" key="31">
    <source>
        <dbReference type="EMBL" id="CDX00267.1"/>
    </source>
</evidence>
<evidence type="ECO:0000256" key="10">
    <source>
        <dbReference type="ARBA" id="ARBA00022670"/>
    </source>
</evidence>
<dbReference type="NCBIfam" id="TIGR02074">
    <property type="entry name" value="PBP_1a_fam"/>
    <property type="match status" value="1"/>
</dbReference>
<evidence type="ECO:0000256" key="5">
    <source>
        <dbReference type="ARBA" id="ARBA00007739"/>
    </source>
</evidence>
<dbReference type="GO" id="GO:0009252">
    <property type="term" value="P:peptidoglycan biosynthetic process"/>
    <property type="evidence" value="ECO:0007669"/>
    <property type="project" value="UniProtKB-UniPathway"/>
</dbReference>
<evidence type="ECO:0000256" key="13">
    <source>
        <dbReference type="ARBA" id="ARBA00022692"/>
    </source>
</evidence>
<keyword evidence="22" id="KW-0961">Cell wall biogenesis/degradation</keyword>
<dbReference type="PANTHER" id="PTHR32282:SF11">
    <property type="entry name" value="PENICILLIN-BINDING PROTEIN 1B"/>
    <property type="match status" value="1"/>
</dbReference>
<keyword evidence="10" id="KW-0645">Protease</keyword>
<dbReference type="InterPro" id="IPR001264">
    <property type="entry name" value="Glyco_trans_51"/>
</dbReference>
<keyword evidence="8" id="KW-1003">Cell membrane</keyword>
<evidence type="ECO:0000256" key="28">
    <source>
        <dbReference type="SAM" id="Phobius"/>
    </source>
</evidence>
<feature type="transmembrane region" description="Helical" evidence="28">
    <location>
        <begin position="21"/>
        <end position="46"/>
    </location>
</feature>
<comment type="catalytic activity">
    <reaction evidence="25">
        <text>[GlcNAc-(1-&gt;4)-Mur2Ac(oyl-L-Ala-gamma-D-Glu-L-Lys-D-Ala-D-Ala)](n)-di-trans,octa-cis-undecaprenyl diphosphate + beta-D-GlcNAc-(1-&gt;4)-Mur2Ac(oyl-L-Ala-gamma-D-Glu-L-Lys-D-Ala-D-Ala)-di-trans,octa-cis-undecaprenyl diphosphate = [GlcNAc-(1-&gt;4)-Mur2Ac(oyl-L-Ala-gamma-D-Glu-L-Lys-D-Ala-D-Ala)](n+1)-di-trans,octa-cis-undecaprenyl diphosphate + di-trans,octa-cis-undecaprenyl diphosphate + H(+)</text>
        <dbReference type="Rhea" id="RHEA:23708"/>
        <dbReference type="Rhea" id="RHEA-COMP:9602"/>
        <dbReference type="Rhea" id="RHEA-COMP:9603"/>
        <dbReference type="ChEBI" id="CHEBI:15378"/>
        <dbReference type="ChEBI" id="CHEBI:58405"/>
        <dbReference type="ChEBI" id="CHEBI:60033"/>
        <dbReference type="ChEBI" id="CHEBI:78435"/>
        <dbReference type="EC" id="2.4.99.28"/>
    </reaction>
</comment>
<keyword evidence="13 28" id="KW-0812">Transmembrane</keyword>
<evidence type="ECO:0000256" key="25">
    <source>
        <dbReference type="ARBA" id="ARBA00049902"/>
    </source>
</evidence>
<dbReference type="GO" id="GO:0005886">
    <property type="term" value="C:plasma membrane"/>
    <property type="evidence" value="ECO:0007669"/>
    <property type="project" value="UniProtKB-SubCell"/>
</dbReference>
<dbReference type="GO" id="GO:0009002">
    <property type="term" value="F:serine-type D-Ala-D-Ala carboxypeptidase activity"/>
    <property type="evidence" value="ECO:0007669"/>
    <property type="project" value="UniProtKB-EC"/>
</dbReference>
<evidence type="ECO:0000256" key="21">
    <source>
        <dbReference type="ARBA" id="ARBA00023268"/>
    </source>
</evidence>
<feature type="domain" description="Penicillin-binding protein transpeptidase" evidence="29">
    <location>
        <begin position="356"/>
        <end position="648"/>
    </location>
</feature>
<reference evidence="31" key="1">
    <citation type="submission" date="2014-07" db="EMBL/GenBank/DDBJ databases">
        <authorList>
            <person name="Hornung V.Bastian."/>
        </authorList>
    </citation>
    <scope>NUCLEOTIDE SEQUENCE</scope>
    <source>
        <strain evidence="31">PCE-S</strain>
    </source>
</reference>
<gene>
    <name evidence="32" type="ORF">AT727_20225</name>
    <name evidence="31" type="ORF">DPCES_0380</name>
</gene>
<dbReference type="OMA" id="AVQMPYI"/>
<evidence type="ECO:0000259" key="29">
    <source>
        <dbReference type="Pfam" id="PF00905"/>
    </source>
</evidence>
<keyword evidence="17" id="KW-0573">Peptidoglycan synthesis</keyword>
<evidence type="ECO:0000256" key="9">
    <source>
        <dbReference type="ARBA" id="ARBA00022645"/>
    </source>
</evidence>
<keyword evidence="14 31" id="KW-0378">Hydrolase</keyword>
<dbReference type="InterPro" id="IPR001460">
    <property type="entry name" value="PCN-bd_Tpept"/>
</dbReference>
<evidence type="ECO:0000256" key="14">
    <source>
        <dbReference type="ARBA" id="ARBA00022801"/>
    </source>
</evidence>
<dbReference type="InterPro" id="IPR050396">
    <property type="entry name" value="Glycosyltr_51/Transpeptidase"/>
</dbReference>
<dbReference type="EC" id="2.4.99.28" evidence="24"/>
<evidence type="ECO:0000313" key="33">
    <source>
        <dbReference type="Proteomes" id="UP000054623"/>
    </source>
</evidence>
<evidence type="ECO:0000256" key="4">
    <source>
        <dbReference type="ARBA" id="ARBA00007090"/>
    </source>
</evidence>
<dbReference type="GO" id="GO:0008658">
    <property type="term" value="F:penicillin binding"/>
    <property type="evidence" value="ECO:0007669"/>
    <property type="project" value="InterPro"/>
</dbReference>
<evidence type="ECO:0000256" key="18">
    <source>
        <dbReference type="ARBA" id="ARBA00022989"/>
    </source>
</evidence>
<accession>A0A098AVX5</accession>
<dbReference type="GO" id="GO:0008955">
    <property type="term" value="F:peptidoglycan glycosyltransferase activity"/>
    <property type="evidence" value="ECO:0007669"/>
    <property type="project" value="UniProtKB-EC"/>
</dbReference>
<evidence type="ECO:0000256" key="20">
    <source>
        <dbReference type="ARBA" id="ARBA00023251"/>
    </source>
</evidence>
<comment type="pathway">
    <text evidence="26">Glycan biosynthesis.</text>
</comment>
<evidence type="ECO:0000256" key="23">
    <source>
        <dbReference type="ARBA" id="ARBA00034000"/>
    </source>
</evidence>
<dbReference type="AlphaFoldDB" id="A0A098AVX5"/>
<dbReference type="SUPFAM" id="SSF56601">
    <property type="entry name" value="beta-lactamase/transpeptidase-like"/>
    <property type="match status" value="1"/>
</dbReference>
<evidence type="ECO:0000256" key="26">
    <source>
        <dbReference type="ARBA" id="ARBA00060592"/>
    </source>
</evidence>
<evidence type="ECO:0000256" key="1">
    <source>
        <dbReference type="ARBA" id="ARBA00002624"/>
    </source>
</evidence>
<evidence type="ECO:0000256" key="2">
    <source>
        <dbReference type="ARBA" id="ARBA00004401"/>
    </source>
</evidence>
<keyword evidence="15" id="KW-0133">Cell shape</keyword>
<evidence type="ECO:0000256" key="6">
    <source>
        <dbReference type="ARBA" id="ARBA00012448"/>
    </source>
</evidence>
<comment type="similarity">
    <text evidence="5">In the N-terminal section; belongs to the glycosyltransferase 51 family.</text>
</comment>
<evidence type="ECO:0000256" key="19">
    <source>
        <dbReference type="ARBA" id="ARBA00023136"/>
    </source>
</evidence>
<keyword evidence="11 31" id="KW-0328">Glycosyltransferase</keyword>
<dbReference type="SUPFAM" id="SSF53955">
    <property type="entry name" value="Lysozyme-like"/>
    <property type="match status" value="1"/>
</dbReference>
<keyword evidence="16" id="KW-0735">Signal-anchor</keyword>
<reference evidence="32 33" key="2">
    <citation type="submission" date="2015-12" db="EMBL/GenBank/DDBJ databases">
        <title>Draft Genome Sequence of Desulfitobacterium hafniense Strain DH, a Sulfate-reducing Bacterium Isolated from Paddy Soils.</title>
        <authorList>
            <person name="Bao P."/>
            <person name="Zhang X."/>
            <person name="Li G."/>
        </authorList>
    </citation>
    <scope>NUCLEOTIDE SEQUENCE [LARGE SCALE GENOMIC DNA]</scope>
    <source>
        <strain evidence="32 33">DH</strain>
    </source>
</reference>
<evidence type="ECO:0000256" key="15">
    <source>
        <dbReference type="ARBA" id="ARBA00022960"/>
    </source>
</evidence>
<dbReference type="InterPro" id="IPR012338">
    <property type="entry name" value="Beta-lactam/transpept-like"/>
</dbReference>
<evidence type="ECO:0000256" key="24">
    <source>
        <dbReference type="ARBA" id="ARBA00044770"/>
    </source>
</evidence>
<dbReference type="PATRIC" id="fig|49338.4.peg.404"/>
<comment type="catalytic activity">
    <reaction evidence="23">
        <text>Preferential cleavage: (Ac)2-L-Lys-D-Ala-|-D-Ala. Also transpeptidation of peptidyl-alanyl moieties that are N-acyl substituents of D-alanine.</text>
        <dbReference type="EC" id="3.4.16.4"/>
    </reaction>
</comment>
<keyword evidence="9" id="KW-0121">Carboxypeptidase</keyword>
<dbReference type="PANTHER" id="PTHR32282">
    <property type="entry name" value="BINDING PROTEIN TRANSPEPTIDASE, PUTATIVE-RELATED"/>
    <property type="match status" value="1"/>
</dbReference>
<dbReference type="InterPro" id="IPR023346">
    <property type="entry name" value="Lysozyme-like_dom_sf"/>
</dbReference>
<evidence type="ECO:0000256" key="3">
    <source>
        <dbReference type="ARBA" id="ARBA00004752"/>
    </source>
</evidence>
<dbReference type="Pfam" id="PF00905">
    <property type="entry name" value="Transpeptidase"/>
    <property type="match status" value="1"/>
</dbReference>
<dbReference type="Gene3D" id="3.40.710.10">
    <property type="entry name" value="DD-peptidase/beta-lactamase superfamily"/>
    <property type="match status" value="1"/>
</dbReference>
<sequence length="880" mass="96865">MASPPKRTPSKRPRKKKRVSKLRVFLVSFGSVFTLACIALLIYVLYVVAGTPDWHPDTLTNQKQTSFVYDMDGNQIAELHAAENRQMVDSSEIPQLVKDTFVAVEDKRFNDHFGVDPIRIVGSFIADLKSQSWKEGASTITMQLANNAFIENPREKTLVRKLQQAALAIQLEREYTKDEILTFYLNRIFFGESSFGIQAAAKTYFGKDLKALNPDEIALLAGLPQAPSGYNPYYHPEEAKKRRTIVLGVMKDSGLITADEYDQYKDAPFEHVENVKANRAESEKPVVAGTNYQYPYFVDHVIEELINEHGLTEDQIFNGGLRIYTTVDTKIQAAAEKEFANAANFPQSVDETLVQGAMTVLDPKTGAIRALVGGRDHNTARGFNRATRASRQPGSTVKPLVVYAPALEKGGFFPGTVLDDMPVKYNAGNGQVWAPVNYDTEYAGWRGLITMRFAVQNSVNVYAVKLMNLVGIEYSWNFAKNSLGLPLEEGDKVLSLALGTNQMSTLDMASAYGVFANNGVRVAPHAIEKVQDANGKEVLVPQVTKERTMKETTAYLMNSMLRSVVTGGTGTRAQIGNWAVAGKTGTTSLDPDIYGYRTGNPDAWFAGYTPEYVGVVWMGYDKDDETLTHYLHKVYGGQYPAQIWKNVMTAAHEGLTVQTEFQQPSGIVGGDFDTKSGLIPSSLTPKDFIRREIAAQGDFPTRVSDVWVEKEIDKDHPEYLAGTGTVNKEKKVFLNITGRDSETPWPSDEQPYKMPEKEYNETPPPNETTSPPAGDPSIPIPTLGAVAYDAAQSSVTIPVAYPEGSEGLHLIVYVKFPDHDFVQPFSPDAQPGGSNQIHIPLSIEGEPISPGNYSFWACLQSPETGATGNPSPVAVLTITD</sequence>
<keyword evidence="19 28" id="KW-0472">Membrane</keyword>
<dbReference type="OrthoDB" id="9766909at2"/>
<evidence type="ECO:0000259" key="30">
    <source>
        <dbReference type="Pfam" id="PF00912"/>
    </source>
</evidence>
<dbReference type="GO" id="GO:0008360">
    <property type="term" value="P:regulation of cell shape"/>
    <property type="evidence" value="ECO:0007669"/>
    <property type="project" value="UniProtKB-KW"/>
</dbReference>
<dbReference type="InterPro" id="IPR036950">
    <property type="entry name" value="PBP_transglycosylase"/>
</dbReference>
<evidence type="ECO:0000256" key="17">
    <source>
        <dbReference type="ARBA" id="ARBA00022984"/>
    </source>
</evidence>
<comment type="subcellular location">
    <subcellularLocation>
        <location evidence="2">Cell membrane</location>
        <topology evidence="2">Single-pass type II membrane protein</topology>
    </subcellularLocation>
</comment>
<dbReference type="EMBL" id="LK996017">
    <property type="protein sequence ID" value="CDX00267.1"/>
    <property type="molecule type" value="Genomic_DNA"/>
</dbReference>
<dbReference type="EC" id="3.4.16.4" evidence="6"/>
<keyword evidence="12 31" id="KW-0808">Transferase</keyword>
<keyword evidence="20" id="KW-0046">Antibiotic resistance</keyword>
<comment type="pathway">
    <text evidence="3">Cell wall biogenesis; peptidoglycan biosynthesis.</text>
</comment>